<dbReference type="Pfam" id="PF00171">
    <property type="entry name" value="Aldedh"/>
    <property type="match status" value="1"/>
</dbReference>
<dbReference type="SUPFAM" id="SSF53720">
    <property type="entry name" value="ALDH-like"/>
    <property type="match status" value="1"/>
</dbReference>
<feature type="active site" evidence="5">
    <location>
        <position position="250"/>
    </location>
</feature>
<dbReference type="FunFam" id="3.40.309.10:FF:000010">
    <property type="entry name" value="Gamma-aminobutyraldehyde dehydrogenase"/>
    <property type="match status" value="1"/>
</dbReference>
<evidence type="ECO:0000256" key="4">
    <source>
        <dbReference type="ARBA" id="ARBA00023027"/>
    </source>
</evidence>
<dbReference type="Gene3D" id="3.40.605.10">
    <property type="entry name" value="Aldehyde Dehydrogenase, Chain A, domain 1"/>
    <property type="match status" value="1"/>
</dbReference>
<dbReference type="InterPro" id="IPR016162">
    <property type="entry name" value="Ald_DH_N"/>
</dbReference>
<gene>
    <name evidence="8" type="ordered locus">Meso_3305</name>
</gene>
<dbReference type="KEGG" id="mes:Meso_3305"/>
<dbReference type="InterPro" id="IPR016163">
    <property type="entry name" value="Ald_DH_C"/>
</dbReference>
<dbReference type="FunFam" id="3.40.605.10:FF:000012">
    <property type="entry name" value="NAD-dependent succinate-semialdehyde dehydrogenase"/>
    <property type="match status" value="1"/>
</dbReference>
<evidence type="ECO:0000313" key="8">
    <source>
        <dbReference type="EMBL" id="ABG64676.1"/>
    </source>
</evidence>
<feature type="domain" description="Aldehyde dehydrogenase" evidence="7">
    <location>
        <begin position="18"/>
        <end position="471"/>
    </location>
</feature>
<dbReference type="OrthoDB" id="9812625at2"/>
<keyword evidence="2" id="KW-0521">NADP</keyword>
<evidence type="ECO:0000259" key="7">
    <source>
        <dbReference type="Pfam" id="PF00171"/>
    </source>
</evidence>
<dbReference type="PROSITE" id="PS00687">
    <property type="entry name" value="ALDEHYDE_DEHYDR_GLU"/>
    <property type="match status" value="1"/>
</dbReference>
<dbReference type="InterPro" id="IPR029510">
    <property type="entry name" value="Ald_DH_CS_GLU"/>
</dbReference>
<accession>Q11D49</accession>
<dbReference type="Gene3D" id="3.40.309.10">
    <property type="entry name" value="Aldehyde Dehydrogenase, Chain A, domain 2"/>
    <property type="match status" value="1"/>
</dbReference>
<evidence type="ECO:0000256" key="6">
    <source>
        <dbReference type="RuleBase" id="RU003345"/>
    </source>
</evidence>
<dbReference type="AlphaFoldDB" id="Q11D49"/>
<dbReference type="InterPro" id="IPR015590">
    <property type="entry name" value="Aldehyde_DH_dom"/>
</dbReference>
<dbReference type="EMBL" id="CP000390">
    <property type="protein sequence ID" value="ABG64676.1"/>
    <property type="molecule type" value="Genomic_DNA"/>
</dbReference>
<evidence type="ECO:0000256" key="1">
    <source>
        <dbReference type="ARBA" id="ARBA00009986"/>
    </source>
</evidence>
<dbReference type="PANTHER" id="PTHR42986:SF1">
    <property type="entry name" value="BENZALDEHYDE DEHYDROGENASE YFMT"/>
    <property type="match status" value="1"/>
</dbReference>
<dbReference type="PANTHER" id="PTHR42986">
    <property type="entry name" value="BENZALDEHYDE DEHYDROGENASE YFMT"/>
    <property type="match status" value="1"/>
</dbReference>
<proteinExistence type="inferred from homology"/>
<dbReference type="CDD" id="cd07105">
    <property type="entry name" value="ALDH_SaliADH"/>
    <property type="match status" value="1"/>
</dbReference>
<dbReference type="GO" id="GO:0018484">
    <property type="term" value="F:4-hydroxybenzaldehyde dehydrogenase (NAD+) activity"/>
    <property type="evidence" value="ECO:0007669"/>
    <property type="project" value="UniProtKB-EC"/>
</dbReference>
<evidence type="ECO:0000256" key="3">
    <source>
        <dbReference type="ARBA" id="ARBA00023002"/>
    </source>
</evidence>
<keyword evidence="3 6" id="KW-0560">Oxidoreductase</keyword>
<dbReference type="InterPro" id="IPR016161">
    <property type="entry name" value="Ald_DH/histidinol_DH"/>
</dbReference>
<evidence type="ECO:0000256" key="2">
    <source>
        <dbReference type="ARBA" id="ARBA00022857"/>
    </source>
</evidence>
<comment type="similarity">
    <text evidence="1 6">Belongs to the aldehyde dehydrogenase family.</text>
</comment>
<sequence length="482" mass="51061">MEIALLIKGEDRPALGGGTFDRKNPVTNEVVTTAPAAKKVDVDAAVAAADAAFADWSKTGPNARRTLLNKAADMLESMADEFVRTSIDEIGCTAAWAGFNVMFGAKILREAASMTTQIRGEVIPSDKPGCLAMAIKRPVGVLVGMAPWNAAVILGVRAVAMPIACGNTVVLKASEKCPRVHMLIGEAFRRAGFPDGVLNVVTHSPQDAPEVVEALITHPKTRRINFTGSTRVGRIVAEIAARELKPCLLELGGKAPLVVLDDADIDAAVNAAIFGAFMNQGQICMSTERIIVDERVADDFVAKFTERASQLPVGDPNGNVVIGSVVDYETIERVDKLVDASVALGARVTTGGKSNGSTIMPATVVDHVNETMPLFSDESFGPVVCVVRARDTEHAVEIANASSYGLSSAVFGSDINRAISVAERIEAGICHINGPTVSDEAQMPFGGMRDSGYGRFGGTAGIDAFTETRWITVEDPHQHYPF</sequence>
<dbReference type="HOGENOM" id="CLU_005391_1_0_5"/>
<reference evidence="8" key="1">
    <citation type="submission" date="2006-06" db="EMBL/GenBank/DDBJ databases">
        <title>Complete sequence of chromosome of Chelativorans sp. BNC1.</title>
        <authorList>
            <consortium name="US DOE Joint Genome Institute"/>
            <person name="Copeland A."/>
            <person name="Lucas S."/>
            <person name="Lapidus A."/>
            <person name="Barry K."/>
            <person name="Detter J.C."/>
            <person name="Glavina del Rio T."/>
            <person name="Hammon N."/>
            <person name="Israni S."/>
            <person name="Dalin E."/>
            <person name="Tice H."/>
            <person name="Pitluck S."/>
            <person name="Chertkov O."/>
            <person name="Brettin T."/>
            <person name="Bruce D."/>
            <person name="Han C."/>
            <person name="Tapia R."/>
            <person name="Gilna P."/>
            <person name="Schmutz J."/>
            <person name="Larimer F."/>
            <person name="Land M."/>
            <person name="Hauser L."/>
            <person name="Kyrpides N."/>
            <person name="Mikhailova N."/>
            <person name="Richardson P."/>
        </authorList>
    </citation>
    <scope>NUCLEOTIDE SEQUENCE</scope>
    <source>
        <strain evidence="8">BNC1</strain>
    </source>
</reference>
<name>Q11D49_CHESB</name>
<dbReference type="EC" id="1.2.1.64" evidence="8"/>
<dbReference type="STRING" id="266779.Meso_3305"/>
<dbReference type="eggNOG" id="COG1012">
    <property type="taxonomic scope" value="Bacteria"/>
</dbReference>
<keyword evidence="4" id="KW-0520">NAD</keyword>
<protein>
    <submittedName>
        <fullName evidence="8">4-hydroxybenzaldehyde dehydrogenase</fullName>
        <ecNumber evidence="8">1.2.1.64</ecNumber>
    </submittedName>
</protein>
<evidence type="ECO:0000256" key="5">
    <source>
        <dbReference type="PROSITE-ProRule" id="PRU10007"/>
    </source>
</evidence>
<organism evidence="8">
    <name type="scientific">Chelativorans sp. (strain BNC1)</name>
    <dbReference type="NCBI Taxonomy" id="266779"/>
    <lineage>
        <taxon>Bacteria</taxon>
        <taxon>Pseudomonadati</taxon>
        <taxon>Pseudomonadota</taxon>
        <taxon>Alphaproteobacteria</taxon>
        <taxon>Hyphomicrobiales</taxon>
        <taxon>Phyllobacteriaceae</taxon>
        <taxon>Chelativorans</taxon>
    </lineage>
</organism>